<evidence type="ECO:0000256" key="3">
    <source>
        <dbReference type="ARBA" id="ARBA00023295"/>
    </source>
</evidence>
<dbReference type="SUPFAM" id="SSF51445">
    <property type="entry name" value="(Trans)glycosidases"/>
    <property type="match status" value="1"/>
</dbReference>
<dbReference type="EC" id="3.2.1.58" evidence="6"/>
<protein>
    <recommendedName>
        <fullName evidence="6">glucan 1,3-beta-glucosidase</fullName>
        <ecNumber evidence="6">3.2.1.58</ecNumber>
    </recommendedName>
</protein>
<keyword evidence="1" id="KW-0378">Hydrolase</keyword>
<dbReference type="GO" id="GO:0009251">
    <property type="term" value="P:glucan catabolic process"/>
    <property type="evidence" value="ECO:0007669"/>
    <property type="project" value="TreeGrafter"/>
</dbReference>
<evidence type="ECO:0000256" key="2">
    <source>
        <dbReference type="ARBA" id="ARBA00023180"/>
    </source>
</evidence>
<gene>
    <name evidence="7" type="ORF">KIK155_LOCUS27853</name>
    <name evidence="8" type="ORF">TOA249_LOCUS10372</name>
</gene>
<evidence type="ECO:0000256" key="6">
    <source>
        <dbReference type="ARBA" id="ARBA00038929"/>
    </source>
</evidence>
<sequence length="215" mass="24178">MIFNLNNIVIHYITEEDFRDIAAANMNTVRIPVGYWIIGFDNQPGGDPDGWKVYAPVLVSFHAANGSQNGNDHSSPADPGNSHWSAYSENVENALDAVEWLAQRYSADDVALLGIGLLTEPEETSNEDVLKRYYYDAYGRIRLFSDCLLTVAPLLYQQGPYASDWANFMGFATNRTVIKFGNTKVEVNDDDDLRLYAQAQIDVFKLATGVWTYWT</sequence>
<dbReference type="Gene3D" id="3.20.20.80">
    <property type="entry name" value="Glycosidases"/>
    <property type="match status" value="1"/>
</dbReference>
<dbReference type="EMBL" id="CAJOBS010000536">
    <property type="protein sequence ID" value="CAF4597456.1"/>
    <property type="molecule type" value="Genomic_DNA"/>
</dbReference>
<evidence type="ECO:0000313" key="9">
    <source>
        <dbReference type="Proteomes" id="UP000663865"/>
    </source>
</evidence>
<comment type="catalytic activity">
    <reaction evidence="5">
        <text>Successive hydrolysis of beta-D-glucose units from the non-reducing ends of (1-&gt;3)-beta-D-glucans, releasing alpha-glucose.</text>
        <dbReference type="EC" id="3.2.1.58"/>
    </reaction>
</comment>
<dbReference type="InterPro" id="IPR050386">
    <property type="entry name" value="Glycosyl_hydrolase_5"/>
</dbReference>
<dbReference type="AlphaFoldDB" id="A0A818W1E1"/>
<name>A0A818W1E1_9BILA</name>
<keyword evidence="3" id="KW-0326">Glycosidase</keyword>
<evidence type="ECO:0000256" key="4">
    <source>
        <dbReference type="ARBA" id="ARBA00023316"/>
    </source>
</evidence>
<dbReference type="Proteomes" id="UP000663838">
    <property type="component" value="Unassembled WGS sequence"/>
</dbReference>
<dbReference type="Proteomes" id="UP000663865">
    <property type="component" value="Unassembled WGS sequence"/>
</dbReference>
<evidence type="ECO:0000313" key="7">
    <source>
        <dbReference type="EMBL" id="CAF3718976.1"/>
    </source>
</evidence>
<reference evidence="7" key="1">
    <citation type="submission" date="2021-02" db="EMBL/GenBank/DDBJ databases">
        <authorList>
            <person name="Nowell W R."/>
        </authorList>
    </citation>
    <scope>NUCLEOTIDE SEQUENCE</scope>
</reference>
<dbReference type="PANTHER" id="PTHR31297:SF34">
    <property type="entry name" value="GLUCAN 1,3-BETA-GLUCOSIDASE 2"/>
    <property type="match status" value="1"/>
</dbReference>
<dbReference type="GO" id="GO:0009986">
    <property type="term" value="C:cell surface"/>
    <property type="evidence" value="ECO:0007669"/>
    <property type="project" value="TreeGrafter"/>
</dbReference>
<evidence type="ECO:0000256" key="5">
    <source>
        <dbReference type="ARBA" id="ARBA00036824"/>
    </source>
</evidence>
<comment type="caution">
    <text evidence="7">The sequence shown here is derived from an EMBL/GenBank/DDBJ whole genome shotgun (WGS) entry which is preliminary data.</text>
</comment>
<dbReference type="GO" id="GO:0005576">
    <property type="term" value="C:extracellular region"/>
    <property type="evidence" value="ECO:0007669"/>
    <property type="project" value="TreeGrafter"/>
</dbReference>
<dbReference type="EMBL" id="CAJNYV010005039">
    <property type="protein sequence ID" value="CAF3718976.1"/>
    <property type="molecule type" value="Genomic_DNA"/>
</dbReference>
<proteinExistence type="predicted"/>
<dbReference type="GO" id="GO:0071555">
    <property type="term" value="P:cell wall organization"/>
    <property type="evidence" value="ECO:0007669"/>
    <property type="project" value="UniProtKB-KW"/>
</dbReference>
<organism evidence="7 9">
    <name type="scientific">Rotaria socialis</name>
    <dbReference type="NCBI Taxonomy" id="392032"/>
    <lineage>
        <taxon>Eukaryota</taxon>
        <taxon>Metazoa</taxon>
        <taxon>Spiralia</taxon>
        <taxon>Gnathifera</taxon>
        <taxon>Rotifera</taxon>
        <taxon>Eurotatoria</taxon>
        <taxon>Bdelloidea</taxon>
        <taxon>Philodinida</taxon>
        <taxon>Philodinidae</taxon>
        <taxon>Rotaria</taxon>
    </lineage>
</organism>
<dbReference type="InterPro" id="IPR017853">
    <property type="entry name" value="GH"/>
</dbReference>
<evidence type="ECO:0000256" key="1">
    <source>
        <dbReference type="ARBA" id="ARBA00022801"/>
    </source>
</evidence>
<evidence type="ECO:0000313" key="8">
    <source>
        <dbReference type="EMBL" id="CAF4597456.1"/>
    </source>
</evidence>
<dbReference type="GO" id="GO:0004338">
    <property type="term" value="F:glucan exo-1,3-beta-glucosidase activity"/>
    <property type="evidence" value="ECO:0007669"/>
    <property type="project" value="UniProtKB-EC"/>
</dbReference>
<keyword evidence="4" id="KW-0961">Cell wall biogenesis/degradation</keyword>
<keyword evidence="2" id="KW-0325">Glycoprotein</keyword>
<accession>A0A818W1E1</accession>
<dbReference type="PANTHER" id="PTHR31297">
    <property type="entry name" value="GLUCAN ENDO-1,6-BETA-GLUCOSIDASE B"/>
    <property type="match status" value="1"/>
</dbReference>